<dbReference type="RefSeq" id="WP_216955601.1">
    <property type="nucleotide sequence ID" value="NZ_JAHOPB010000001.1"/>
</dbReference>
<evidence type="ECO:0008006" key="4">
    <source>
        <dbReference type="Google" id="ProtNLM"/>
    </source>
</evidence>
<feature type="chain" id="PRO_5047212759" description="Lipocalin-like domain-containing protein" evidence="1">
    <location>
        <begin position="23"/>
        <end position="175"/>
    </location>
</feature>
<keyword evidence="3" id="KW-1185">Reference proteome</keyword>
<protein>
    <recommendedName>
        <fullName evidence="4">Lipocalin-like domain-containing protein</fullName>
    </recommendedName>
</protein>
<feature type="signal peptide" evidence="1">
    <location>
        <begin position="1"/>
        <end position="22"/>
    </location>
</feature>
<reference evidence="2 3" key="1">
    <citation type="submission" date="2021-06" db="EMBL/GenBank/DDBJ databases">
        <authorList>
            <person name="Lee D.H."/>
        </authorList>
    </citation>
    <scope>NUCLEOTIDE SEQUENCE [LARGE SCALE GENOMIC DNA]</scope>
    <source>
        <strain evidence="2 3">MMS21-HV4-11</strain>
    </source>
</reference>
<comment type="caution">
    <text evidence="2">The sequence shown here is derived from an EMBL/GenBank/DDBJ whole genome shotgun (WGS) entry which is preliminary data.</text>
</comment>
<organism evidence="2 3">
    <name type="scientific">Reyranella humidisoli</name>
    <dbReference type="NCBI Taxonomy" id="2849149"/>
    <lineage>
        <taxon>Bacteria</taxon>
        <taxon>Pseudomonadati</taxon>
        <taxon>Pseudomonadota</taxon>
        <taxon>Alphaproteobacteria</taxon>
        <taxon>Hyphomicrobiales</taxon>
        <taxon>Reyranellaceae</taxon>
        <taxon>Reyranella</taxon>
    </lineage>
</organism>
<accession>A0ABS6ICA3</accession>
<evidence type="ECO:0000256" key="1">
    <source>
        <dbReference type="SAM" id="SignalP"/>
    </source>
</evidence>
<proteinExistence type="predicted"/>
<evidence type="ECO:0000313" key="2">
    <source>
        <dbReference type="EMBL" id="MBU8872125.1"/>
    </source>
</evidence>
<name>A0ABS6ICA3_9HYPH</name>
<dbReference type="EMBL" id="JAHOPB010000001">
    <property type="protein sequence ID" value="MBU8872125.1"/>
    <property type="molecule type" value="Genomic_DNA"/>
</dbReference>
<evidence type="ECO:0000313" key="3">
    <source>
        <dbReference type="Proteomes" id="UP000727907"/>
    </source>
</evidence>
<dbReference type="Proteomes" id="UP000727907">
    <property type="component" value="Unassembled WGS sequence"/>
</dbReference>
<gene>
    <name evidence="2" type="ORF">KQ910_00040</name>
</gene>
<keyword evidence="1" id="KW-0732">Signal</keyword>
<sequence length="175" mass="18091">MTMFARALLGALCVAAASPVLAQDDVQTFNAFAVVGANGTIVRAGEKQLVVAASLAGPLFIETDDGPQQAGRVSCALSSKIDQASRKTSASGGCTFTAGDGATAWGEWDCAGYELVGCRGTFKLTGGTARFAGASGESTLIWRPTAHELKKQLDGTTLDNASGIVLWRDFKLKGK</sequence>